<dbReference type="AlphaFoldDB" id="A0A4Y7L3H9"/>
<gene>
    <name evidence="1" type="ORF">C5167_042690</name>
</gene>
<sequence>MAGTELVLPEKKNPSLTLMDWVQFLVSAVIGLISGRHGSILEFDHKN</sequence>
<evidence type="ECO:0000313" key="1">
    <source>
        <dbReference type="EMBL" id="RZC80113.1"/>
    </source>
</evidence>
<dbReference type="EMBL" id="CM010724">
    <property type="protein sequence ID" value="RZC80113.1"/>
    <property type="molecule type" value="Genomic_DNA"/>
</dbReference>
<keyword evidence="2" id="KW-1185">Reference proteome</keyword>
<proteinExistence type="predicted"/>
<organism evidence="1 2">
    <name type="scientific">Papaver somniferum</name>
    <name type="common">Opium poppy</name>
    <dbReference type="NCBI Taxonomy" id="3469"/>
    <lineage>
        <taxon>Eukaryota</taxon>
        <taxon>Viridiplantae</taxon>
        <taxon>Streptophyta</taxon>
        <taxon>Embryophyta</taxon>
        <taxon>Tracheophyta</taxon>
        <taxon>Spermatophyta</taxon>
        <taxon>Magnoliopsida</taxon>
        <taxon>Ranunculales</taxon>
        <taxon>Papaveraceae</taxon>
        <taxon>Papaveroideae</taxon>
        <taxon>Papaver</taxon>
    </lineage>
</organism>
<protein>
    <submittedName>
        <fullName evidence="1">Uncharacterized protein</fullName>
    </submittedName>
</protein>
<dbReference type="Proteomes" id="UP000316621">
    <property type="component" value="Chromosome 10"/>
</dbReference>
<accession>A0A4Y7L3H9</accession>
<evidence type="ECO:0000313" key="2">
    <source>
        <dbReference type="Proteomes" id="UP000316621"/>
    </source>
</evidence>
<reference evidence="1 2" key="1">
    <citation type="journal article" date="2018" name="Science">
        <title>The opium poppy genome and morphinan production.</title>
        <authorList>
            <person name="Guo L."/>
            <person name="Winzer T."/>
            <person name="Yang X."/>
            <person name="Li Y."/>
            <person name="Ning Z."/>
            <person name="He Z."/>
            <person name="Teodor R."/>
            <person name="Lu Y."/>
            <person name="Bowser T.A."/>
            <person name="Graham I.A."/>
            <person name="Ye K."/>
        </authorList>
    </citation>
    <scope>NUCLEOTIDE SEQUENCE [LARGE SCALE GENOMIC DNA]</scope>
    <source>
        <strain evidence="2">cv. HN1</strain>
        <tissue evidence="1">Leaves</tissue>
    </source>
</reference>
<dbReference type="Gramene" id="RZC80113">
    <property type="protein sequence ID" value="RZC80113"/>
    <property type="gene ID" value="C5167_042690"/>
</dbReference>
<name>A0A4Y7L3H9_PAPSO</name>